<dbReference type="AlphaFoldDB" id="A0A0M7APD4"/>
<evidence type="ECO:0000313" key="8">
    <source>
        <dbReference type="EMBL" id="CTQ75474.1"/>
    </source>
</evidence>
<dbReference type="Proteomes" id="UP000053235">
    <property type="component" value="Unassembled WGS sequence"/>
</dbReference>
<name>A0A0M7APD4_9HYPH</name>
<sequence>MARNKIYRPKSGDVLVLDVQADLLDDLNTRVLVSLMPESEAPTPARFLNQVFMINGAVHVMVMQFLSAVPVKELSEHIGSLDGRQSDITRALDMLFQGFWFW</sequence>
<evidence type="ECO:0000313" key="9">
    <source>
        <dbReference type="Proteomes" id="UP000053235"/>
    </source>
</evidence>
<dbReference type="GO" id="GO:0006276">
    <property type="term" value="P:plasmid maintenance"/>
    <property type="evidence" value="ECO:0007669"/>
    <property type="project" value="InterPro"/>
</dbReference>
<evidence type="ECO:0000256" key="2">
    <source>
        <dbReference type="ARBA" id="ARBA00015075"/>
    </source>
</evidence>
<accession>A0A0M7APD4</accession>
<dbReference type="InterPro" id="IPR011067">
    <property type="entry name" value="Plasmid_toxin/cell-grow_inhib"/>
</dbReference>
<proteinExistence type="inferred from homology"/>
<keyword evidence="9" id="KW-1185">Reference proteome</keyword>
<reference evidence="9" key="1">
    <citation type="submission" date="2015-07" db="EMBL/GenBank/DDBJ databases">
        <authorList>
            <person name="Rodrigo-Torres Lidia"/>
            <person name="Arahal R.David."/>
        </authorList>
    </citation>
    <scope>NUCLEOTIDE SEQUENCE [LARGE SCALE GENOMIC DNA]</scope>
    <source>
        <strain evidence="9">CECT 5112</strain>
    </source>
</reference>
<keyword evidence="4" id="KW-0805">Transcription regulation</keyword>
<evidence type="ECO:0000256" key="6">
    <source>
        <dbReference type="ARBA" id="ARBA00029628"/>
    </source>
</evidence>
<evidence type="ECO:0000256" key="3">
    <source>
        <dbReference type="ARBA" id="ARBA00022491"/>
    </source>
</evidence>
<organism evidence="8 9">
    <name type="scientific">Roseibium alexandrii</name>
    <dbReference type="NCBI Taxonomy" id="388408"/>
    <lineage>
        <taxon>Bacteria</taxon>
        <taxon>Pseudomonadati</taxon>
        <taxon>Pseudomonadota</taxon>
        <taxon>Alphaproteobacteria</taxon>
        <taxon>Hyphomicrobiales</taxon>
        <taxon>Stappiaceae</taxon>
        <taxon>Roseibium</taxon>
    </lineage>
</organism>
<keyword evidence="3" id="KW-0678">Repressor</keyword>
<dbReference type="GO" id="GO:0008657">
    <property type="term" value="F:DNA topoisomerase type II (double strand cut, ATP-hydrolyzing) inhibitor activity"/>
    <property type="evidence" value="ECO:0007669"/>
    <property type="project" value="InterPro"/>
</dbReference>
<evidence type="ECO:0000256" key="1">
    <source>
        <dbReference type="ARBA" id="ARBA00005230"/>
    </source>
</evidence>
<evidence type="ECO:0000256" key="5">
    <source>
        <dbReference type="ARBA" id="ARBA00023163"/>
    </source>
</evidence>
<dbReference type="EMBL" id="CXWD01000021">
    <property type="protein sequence ID" value="CTQ75474.1"/>
    <property type="molecule type" value="Genomic_DNA"/>
</dbReference>
<comment type="similarity">
    <text evidence="1">Belongs to the CcdB toxin family.</text>
</comment>
<evidence type="ECO:0000256" key="4">
    <source>
        <dbReference type="ARBA" id="ARBA00023015"/>
    </source>
</evidence>
<dbReference type="Pfam" id="PF01845">
    <property type="entry name" value="CcdB"/>
    <property type="match status" value="1"/>
</dbReference>
<protein>
    <recommendedName>
        <fullName evidence="2">Toxin CcdB</fullName>
    </recommendedName>
    <alternativeName>
        <fullName evidence="7">Cytotoxic protein CcdB</fullName>
    </alternativeName>
    <alternativeName>
        <fullName evidence="6">Protein LetD</fullName>
    </alternativeName>
</protein>
<dbReference type="RefSeq" id="WP_055673484.1">
    <property type="nucleotide sequence ID" value="NZ_CXWD01000021.1"/>
</dbReference>
<dbReference type="OrthoDB" id="9813510at2"/>
<dbReference type="InterPro" id="IPR002712">
    <property type="entry name" value="CcdB"/>
</dbReference>
<dbReference type="Gene3D" id="2.30.30.110">
    <property type="match status" value="1"/>
</dbReference>
<keyword evidence="5" id="KW-0804">Transcription</keyword>
<dbReference type="SUPFAM" id="SSF50118">
    <property type="entry name" value="Cell growth inhibitor/plasmid maintenance toxic component"/>
    <property type="match status" value="1"/>
</dbReference>
<evidence type="ECO:0000256" key="7">
    <source>
        <dbReference type="ARBA" id="ARBA00033135"/>
    </source>
</evidence>
<gene>
    <name evidence="8" type="ORF">LAX5112_04250</name>
</gene>
<dbReference type="STRING" id="388408.LAX5112_04250"/>